<dbReference type="EMBL" id="CM004398">
    <property type="protein sequence ID" value="OAY34864.2"/>
    <property type="molecule type" value="Genomic_DNA"/>
</dbReference>
<keyword evidence="2" id="KW-1185">Reference proteome</keyword>
<name>A0ACC8CSN2_MANES</name>
<proteinExistence type="predicted"/>
<protein>
    <submittedName>
        <fullName evidence="1">Uncharacterized protein</fullName>
    </submittedName>
</protein>
<organism evidence="1 2">
    <name type="scientific">Manihot esculenta</name>
    <name type="common">Cassava</name>
    <name type="synonym">Jatropha manihot</name>
    <dbReference type="NCBI Taxonomy" id="3983"/>
    <lineage>
        <taxon>Eukaryota</taxon>
        <taxon>Viridiplantae</taxon>
        <taxon>Streptophyta</taxon>
        <taxon>Embryophyta</taxon>
        <taxon>Tracheophyta</taxon>
        <taxon>Spermatophyta</taxon>
        <taxon>Magnoliopsida</taxon>
        <taxon>eudicotyledons</taxon>
        <taxon>Gunneridae</taxon>
        <taxon>Pentapetalae</taxon>
        <taxon>rosids</taxon>
        <taxon>fabids</taxon>
        <taxon>Malpighiales</taxon>
        <taxon>Euphorbiaceae</taxon>
        <taxon>Crotonoideae</taxon>
        <taxon>Manihoteae</taxon>
        <taxon>Manihot</taxon>
    </lineage>
</organism>
<accession>A0ACC8CSN2</accession>
<evidence type="ECO:0000313" key="1">
    <source>
        <dbReference type="EMBL" id="OAY34864.2"/>
    </source>
</evidence>
<comment type="caution">
    <text evidence="1">The sequence shown here is derived from an EMBL/GenBank/DDBJ whole genome shotgun (WGS) entry which is preliminary data.</text>
</comment>
<gene>
    <name evidence="1" type="ORF">MANES_12G049300v8</name>
</gene>
<evidence type="ECO:0000313" key="2">
    <source>
        <dbReference type="Proteomes" id="UP000091857"/>
    </source>
</evidence>
<reference evidence="2" key="1">
    <citation type="journal article" date="2016" name="Nat. Biotechnol.">
        <title>Sequencing wild and cultivated cassava and related species reveals extensive interspecific hybridization and genetic diversity.</title>
        <authorList>
            <person name="Bredeson J.V."/>
            <person name="Lyons J.B."/>
            <person name="Prochnik S.E."/>
            <person name="Wu G.A."/>
            <person name="Ha C.M."/>
            <person name="Edsinger-Gonzales E."/>
            <person name="Grimwood J."/>
            <person name="Schmutz J."/>
            <person name="Rabbi I.Y."/>
            <person name="Egesi C."/>
            <person name="Nauluvula P."/>
            <person name="Lebot V."/>
            <person name="Ndunguru J."/>
            <person name="Mkamilo G."/>
            <person name="Bart R.S."/>
            <person name="Setter T.L."/>
            <person name="Gleadow R.M."/>
            <person name="Kulakow P."/>
            <person name="Ferguson M.E."/>
            <person name="Rounsley S."/>
            <person name="Rokhsar D.S."/>
        </authorList>
    </citation>
    <scope>NUCLEOTIDE SEQUENCE [LARGE SCALE GENOMIC DNA]</scope>
    <source>
        <strain evidence="2">cv. AM560-2</strain>
    </source>
</reference>
<sequence>MGGDTLTPRSSSPEEESWLLDQDVSQSSSSLHLPYHPRKQEVETVNEECGFRFGGFEEEVGRRNISTNSLELEINQRNRCKAFKEVLQSYDQLQSRTESLKEAKSKILSYRPGEWIDKAGSMNLSDYNVPKTTTLLLVGSKGSGKSSLVNRISKVFDDDKFAPERAQVSSLSLSADNYSAGEGTYFLREYMIPRGSSSICIYDTRSLSDDSSDNIAMLKNWITKGVRHGELLIRPSDNSSLRTRMKCKVRKNGSQSKEAKMVNFVIFVVNGIAVLKSMDSEDEGKKYTQMIATTFNCPYLSFKDDKPVVVITHGDLLSLSDRARVRVQLGELLGIPPAKQIFDIPESCDPVTELTIIDMLRYSLEHADKNLPHRHWLAEKVCRCRASLSPYIYVLIILGIAIISITIKHMHIRHASKSKPHVDWHAIRHLWLD</sequence>
<dbReference type="Proteomes" id="UP000091857">
    <property type="component" value="Chromosome 12"/>
</dbReference>